<reference evidence="3 4" key="1">
    <citation type="submission" date="2023-05" db="EMBL/GenBank/DDBJ databases">
        <title>Streptantibioticus silvisoli sp. nov., acidotolerant actinomycetes 1 from pine litter.</title>
        <authorList>
            <person name="Swiecimska M."/>
            <person name="Golinska P."/>
            <person name="Sangal V."/>
            <person name="Wachnowicz B."/>
            <person name="Goodfellow M."/>
        </authorList>
    </citation>
    <scope>NUCLEOTIDE SEQUENCE [LARGE SCALE GENOMIC DNA]</scope>
    <source>
        <strain evidence="3 4">DSM 42109</strain>
    </source>
</reference>
<dbReference type="Pfam" id="PF13471">
    <property type="entry name" value="Transglut_core3"/>
    <property type="match status" value="1"/>
</dbReference>
<dbReference type="NCBIfam" id="NF033537">
    <property type="entry name" value="lasso_biosyn_B2"/>
    <property type="match status" value="1"/>
</dbReference>
<feature type="region of interest" description="Disordered" evidence="1">
    <location>
        <begin position="123"/>
        <end position="153"/>
    </location>
</feature>
<name>A0ABT6ZQU5_9ACTN</name>
<evidence type="ECO:0000256" key="1">
    <source>
        <dbReference type="SAM" id="MobiDB-lite"/>
    </source>
</evidence>
<keyword evidence="4" id="KW-1185">Reference proteome</keyword>
<protein>
    <submittedName>
        <fullName evidence="3">Lasso peptide biosynthesis B2 protein</fullName>
    </submittedName>
</protein>
<comment type="caution">
    <text evidence="3">The sequence shown here is derived from an EMBL/GenBank/DDBJ whole genome shotgun (WGS) entry which is preliminary data.</text>
</comment>
<organism evidence="3 4">
    <name type="scientific">Streptomyces iconiensis</name>
    <dbReference type="NCBI Taxonomy" id="1384038"/>
    <lineage>
        <taxon>Bacteria</taxon>
        <taxon>Bacillati</taxon>
        <taxon>Actinomycetota</taxon>
        <taxon>Actinomycetes</taxon>
        <taxon>Kitasatosporales</taxon>
        <taxon>Streptomycetaceae</taxon>
        <taxon>Streptomyces</taxon>
    </lineage>
</organism>
<feature type="domain" description="Microcin J25-processing protein McjB C-terminal" evidence="2">
    <location>
        <begin position="23"/>
        <end position="134"/>
    </location>
</feature>
<sequence length="153" mass="16154">MSFDTTLADRRPLPLRQRPSAALAAVAARLLATRSPHRITRVLTAVRTGARPATADEALAARDAVVRISRRCATDSGCLPRSLATVLLCRLRGTWPTWCTGVRTQPFSAHAWVVAGGQPVGEPRSAGTYTPVVTVPPAGEEPAVGDVPPAGER</sequence>
<dbReference type="InterPro" id="IPR032708">
    <property type="entry name" value="McjB_C"/>
</dbReference>
<evidence type="ECO:0000313" key="3">
    <source>
        <dbReference type="EMBL" id="MDJ1131435.1"/>
    </source>
</evidence>
<dbReference type="EMBL" id="JANCPR020000004">
    <property type="protein sequence ID" value="MDJ1131435.1"/>
    <property type="molecule type" value="Genomic_DNA"/>
</dbReference>
<gene>
    <name evidence="3" type="ORF">NMN56_005580</name>
</gene>
<evidence type="ECO:0000259" key="2">
    <source>
        <dbReference type="Pfam" id="PF13471"/>
    </source>
</evidence>
<dbReference type="Proteomes" id="UP001214441">
    <property type="component" value="Unassembled WGS sequence"/>
</dbReference>
<dbReference type="InterPro" id="IPR053521">
    <property type="entry name" value="McjB-like"/>
</dbReference>
<evidence type="ECO:0000313" key="4">
    <source>
        <dbReference type="Proteomes" id="UP001214441"/>
    </source>
</evidence>
<proteinExistence type="predicted"/>
<dbReference type="RefSeq" id="WP_274039255.1">
    <property type="nucleotide sequence ID" value="NZ_JANCPR020000004.1"/>
</dbReference>
<accession>A0ABT6ZQU5</accession>